<name>A0A2I1DL35_9PROT</name>
<dbReference type="AlphaFoldDB" id="A0A2I1DL35"/>
<evidence type="ECO:0000313" key="7">
    <source>
        <dbReference type="EMBL" id="PKY10583.1"/>
    </source>
</evidence>
<reference evidence="7 8" key="1">
    <citation type="submission" date="2017-03" db="EMBL/GenBank/DDBJ databases">
        <title>Draft genime sequence of the acidophilic sulfur-oxidizing bacterium Acidithiobacillus sp. SH, isolated from seawater.</title>
        <authorList>
            <person name="Sharmin S."/>
            <person name="Tokuhisa M."/>
            <person name="Kanao T."/>
            <person name="Kamimura K."/>
        </authorList>
    </citation>
    <scope>NUCLEOTIDE SEQUENCE [LARGE SCALE GENOMIC DNA]</scope>
    <source>
        <strain evidence="7 8">SH</strain>
    </source>
</reference>
<dbReference type="GO" id="GO:0020037">
    <property type="term" value="F:heme binding"/>
    <property type="evidence" value="ECO:0007669"/>
    <property type="project" value="InterPro"/>
</dbReference>
<keyword evidence="6" id="KW-0732">Signal</keyword>
<dbReference type="Gene3D" id="1.10.490.10">
    <property type="entry name" value="Globins"/>
    <property type="match status" value="1"/>
</dbReference>
<gene>
    <name evidence="7" type="ORF">B1757_08370</name>
</gene>
<keyword evidence="8" id="KW-1185">Reference proteome</keyword>
<dbReference type="Pfam" id="PF01152">
    <property type="entry name" value="Bac_globin"/>
    <property type="match status" value="1"/>
</dbReference>
<evidence type="ECO:0000256" key="5">
    <source>
        <dbReference type="PIRSR" id="PIRSR601486-1"/>
    </source>
</evidence>
<dbReference type="EMBL" id="MXAV01000034">
    <property type="protein sequence ID" value="PKY10583.1"/>
    <property type="molecule type" value="Genomic_DNA"/>
</dbReference>
<keyword evidence="4 5" id="KW-0408">Iron</keyword>
<sequence length="157" mass="16756">MFARTSSRLSAISKGVALAAGLTAVSLMGISTASAQDYYAQYGGKAGITALINTFVGNVAADPHINYYFAHANIPQLKYQLVQQVCMAVGGPCKYTGPSMRKVHQGMDITQSAFNYLAQDMMNAMQTRRIPMAAQNYLIAILASMEPQIVTANGPLG</sequence>
<evidence type="ECO:0000256" key="3">
    <source>
        <dbReference type="ARBA" id="ARBA00022723"/>
    </source>
</evidence>
<dbReference type="GO" id="GO:0019825">
    <property type="term" value="F:oxygen binding"/>
    <property type="evidence" value="ECO:0007669"/>
    <property type="project" value="InterPro"/>
</dbReference>
<dbReference type="CDD" id="cd00454">
    <property type="entry name" value="TrHb1_N"/>
    <property type="match status" value="1"/>
</dbReference>
<evidence type="ECO:0000313" key="8">
    <source>
        <dbReference type="Proteomes" id="UP000234329"/>
    </source>
</evidence>
<proteinExistence type="predicted"/>
<dbReference type="InterPro" id="IPR001486">
    <property type="entry name" value="Hemoglobin_trunc"/>
</dbReference>
<keyword evidence="2 5" id="KW-0349">Heme</keyword>
<dbReference type="InParanoid" id="A0A2I1DL35"/>
<evidence type="ECO:0000256" key="1">
    <source>
        <dbReference type="ARBA" id="ARBA00022448"/>
    </source>
</evidence>
<dbReference type="RefSeq" id="WP_101537883.1">
    <property type="nucleotide sequence ID" value="NZ_MXAV01000034.1"/>
</dbReference>
<organism evidence="7 8">
    <name type="scientific">Acidithiobacillus marinus</name>
    <dbReference type="NCBI Taxonomy" id="187490"/>
    <lineage>
        <taxon>Bacteria</taxon>
        <taxon>Pseudomonadati</taxon>
        <taxon>Pseudomonadota</taxon>
        <taxon>Acidithiobacillia</taxon>
        <taxon>Acidithiobacillales</taxon>
        <taxon>Acidithiobacillaceae</taxon>
        <taxon>Acidithiobacillus</taxon>
    </lineage>
</organism>
<keyword evidence="1" id="KW-0813">Transport</keyword>
<dbReference type="GO" id="GO:0046872">
    <property type="term" value="F:metal ion binding"/>
    <property type="evidence" value="ECO:0007669"/>
    <property type="project" value="UniProtKB-KW"/>
</dbReference>
<comment type="caution">
    <text evidence="7">The sequence shown here is derived from an EMBL/GenBank/DDBJ whole genome shotgun (WGS) entry which is preliminary data.</text>
</comment>
<dbReference type="InterPro" id="IPR009050">
    <property type="entry name" value="Globin-like_sf"/>
</dbReference>
<dbReference type="SUPFAM" id="SSF46458">
    <property type="entry name" value="Globin-like"/>
    <property type="match status" value="1"/>
</dbReference>
<feature type="binding site" description="distal binding residue" evidence="5">
    <location>
        <position position="104"/>
    </location>
    <ligand>
        <name>heme</name>
        <dbReference type="ChEBI" id="CHEBI:30413"/>
    </ligand>
    <ligandPart>
        <name>Fe</name>
        <dbReference type="ChEBI" id="CHEBI:18248"/>
    </ligandPart>
</feature>
<dbReference type="Proteomes" id="UP000234329">
    <property type="component" value="Unassembled WGS sequence"/>
</dbReference>
<protein>
    <submittedName>
        <fullName evidence="7">Group 1 truncated hemoglobin</fullName>
    </submittedName>
</protein>
<evidence type="ECO:0000256" key="2">
    <source>
        <dbReference type="ARBA" id="ARBA00022617"/>
    </source>
</evidence>
<feature type="signal peptide" evidence="6">
    <location>
        <begin position="1"/>
        <end position="35"/>
    </location>
</feature>
<dbReference type="OrthoDB" id="9795814at2"/>
<feature type="chain" id="PRO_5014111281" evidence="6">
    <location>
        <begin position="36"/>
        <end position="157"/>
    </location>
</feature>
<accession>A0A2I1DL35</accession>
<keyword evidence="3 5" id="KW-0479">Metal-binding</keyword>
<evidence type="ECO:0000256" key="6">
    <source>
        <dbReference type="SAM" id="SignalP"/>
    </source>
</evidence>
<evidence type="ECO:0000256" key="4">
    <source>
        <dbReference type="ARBA" id="ARBA00023004"/>
    </source>
</evidence>
<dbReference type="InterPro" id="IPR012292">
    <property type="entry name" value="Globin/Proto"/>
</dbReference>